<dbReference type="PANTHER" id="PTHR10869:SF236">
    <property type="entry name" value="PROLYL 4-HYDROXYLASE ALPHA SUBUNIT DOMAIN-CONTAINING PROTEIN"/>
    <property type="match status" value="1"/>
</dbReference>
<name>A0A6A6Q025_9PEZI</name>
<keyword evidence="3" id="KW-0223">Dioxygenase</keyword>
<dbReference type="Proteomes" id="UP000799767">
    <property type="component" value="Unassembled WGS sequence"/>
</dbReference>
<keyword evidence="5" id="KW-0408">Iron</keyword>
<comment type="cofactor">
    <cofactor evidence="1">
        <name>L-ascorbate</name>
        <dbReference type="ChEBI" id="CHEBI:38290"/>
    </cofactor>
</comment>
<evidence type="ECO:0000256" key="4">
    <source>
        <dbReference type="ARBA" id="ARBA00023002"/>
    </source>
</evidence>
<evidence type="ECO:0000259" key="7">
    <source>
        <dbReference type="SMART" id="SM00702"/>
    </source>
</evidence>
<dbReference type="Pfam" id="PF13640">
    <property type="entry name" value="2OG-FeII_Oxy_3"/>
    <property type="match status" value="1"/>
</dbReference>
<dbReference type="InterPro" id="IPR044862">
    <property type="entry name" value="Pro_4_hyd_alph_FE2OG_OXY"/>
</dbReference>
<keyword evidence="4" id="KW-0560">Oxidoreductase</keyword>
<evidence type="ECO:0000313" key="8">
    <source>
        <dbReference type="EMBL" id="KAF2485344.1"/>
    </source>
</evidence>
<accession>A0A6A6Q025</accession>
<dbReference type="Gene3D" id="2.60.120.620">
    <property type="entry name" value="q2cbj1_9rhob like domain"/>
    <property type="match status" value="1"/>
</dbReference>
<feature type="domain" description="Prolyl 4-hydroxylase alpha subunit" evidence="7">
    <location>
        <begin position="53"/>
        <end position="261"/>
    </location>
</feature>
<sequence>MAPKAKPTKAREGSANVSKVENGTVRPGKPNWPSFGSALLPAEDLTVHTLLDHQIFTIPQLWTASLCKTYVTFLATLPLTTTPGRPKRGEAVRVNDRFQVDDADFAELLWSTTSLKSIVEHISIDGQALSEAERQKLWGGDVLGLNSNIRIYRYSKGQFFDQHYDESNNILFPSASAPSPIPAKTTWTLLLYLSSPTTGCQGGEIVFYPEAPSKKSAAPPPVLADLQVGMALLHRHGKDCLIHEGREVTKGEKWVIRSDLCVRR</sequence>
<dbReference type="InterPro" id="IPR045054">
    <property type="entry name" value="P4HA-like"/>
</dbReference>
<reference evidence="8" key="1">
    <citation type="journal article" date="2020" name="Stud. Mycol.">
        <title>101 Dothideomycetes genomes: a test case for predicting lifestyles and emergence of pathogens.</title>
        <authorList>
            <person name="Haridas S."/>
            <person name="Albert R."/>
            <person name="Binder M."/>
            <person name="Bloem J."/>
            <person name="Labutti K."/>
            <person name="Salamov A."/>
            <person name="Andreopoulos B."/>
            <person name="Baker S."/>
            <person name="Barry K."/>
            <person name="Bills G."/>
            <person name="Bluhm B."/>
            <person name="Cannon C."/>
            <person name="Castanera R."/>
            <person name="Culley D."/>
            <person name="Daum C."/>
            <person name="Ezra D."/>
            <person name="Gonzalez J."/>
            <person name="Henrissat B."/>
            <person name="Kuo A."/>
            <person name="Liang C."/>
            <person name="Lipzen A."/>
            <person name="Lutzoni F."/>
            <person name="Magnuson J."/>
            <person name="Mondo S."/>
            <person name="Nolan M."/>
            <person name="Ohm R."/>
            <person name="Pangilinan J."/>
            <person name="Park H.-J."/>
            <person name="Ramirez L."/>
            <person name="Alfaro M."/>
            <person name="Sun H."/>
            <person name="Tritt A."/>
            <person name="Yoshinaga Y."/>
            <person name="Zwiers L.-H."/>
            <person name="Turgeon B."/>
            <person name="Goodwin S."/>
            <person name="Spatafora J."/>
            <person name="Crous P."/>
            <person name="Grigoriev I."/>
        </authorList>
    </citation>
    <scope>NUCLEOTIDE SEQUENCE</scope>
    <source>
        <strain evidence="8">CBS 113389</strain>
    </source>
</reference>
<feature type="region of interest" description="Disordered" evidence="6">
    <location>
        <begin position="1"/>
        <end position="29"/>
    </location>
</feature>
<dbReference type="InterPro" id="IPR006620">
    <property type="entry name" value="Pro_4_hyd_alph"/>
</dbReference>
<gene>
    <name evidence="8" type="ORF">BDY17DRAFT_101158</name>
</gene>
<dbReference type="GO" id="GO:0005783">
    <property type="term" value="C:endoplasmic reticulum"/>
    <property type="evidence" value="ECO:0007669"/>
    <property type="project" value="TreeGrafter"/>
</dbReference>
<evidence type="ECO:0000256" key="2">
    <source>
        <dbReference type="ARBA" id="ARBA00022723"/>
    </source>
</evidence>
<evidence type="ECO:0000313" key="9">
    <source>
        <dbReference type="Proteomes" id="UP000799767"/>
    </source>
</evidence>
<evidence type="ECO:0000256" key="3">
    <source>
        <dbReference type="ARBA" id="ARBA00022964"/>
    </source>
</evidence>
<evidence type="ECO:0000256" key="5">
    <source>
        <dbReference type="ARBA" id="ARBA00023004"/>
    </source>
</evidence>
<dbReference type="RefSeq" id="XP_033591913.1">
    <property type="nucleotide sequence ID" value="XM_033729116.1"/>
</dbReference>
<dbReference type="OrthoDB" id="69177at2759"/>
<evidence type="ECO:0000256" key="6">
    <source>
        <dbReference type="SAM" id="MobiDB-lite"/>
    </source>
</evidence>
<dbReference type="EMBL" id="MU001633">
    <property type="protein sequence ID" value="KAF2485344.1"/>
    <property type="molecule type" value="Genomic_DNA"/>
</dbReference>
<dbReference type="AlphaFoldDB" id="A0A6A6Q025"/>
<dbReference type="GO" id="GO:0004656">
    <property type="term" value="F:procollagen-proline 4-dioxygenase activity"/>
    <property type="evidence" value="ECO:0007669"/>
    <property type="project" value="TreeGrafter"/>
</dbReference>
<dbReference type="GO" id="GO:0031418">
    <property type="term" value="F:L-ascorbic acid binding"/>
    <property type="evidence" value="ECO:0007669"/>
    <property type="project" value="InterPro"/>
</dbReference>
<dbReference type="SMART" id="SM00702">
    <property type="entry name" value="P4Hc"/>
    <property type="match status" value="1"/>
</dbReference>
<dbReference type="GeneID" id="54470118"/>
<dbReference type="GO" id="GO:0005506">
    <property type="term" value="F:iron ion binding"/>
    <property type="evidence" value="ECO:0007669"/>
    <property type="project" value="InterPro"/>
</dbReference>
<organism evidence="8 9">
    <name type="scientific">Neohortaea acidophila</name>
    <dbReference type="NCBI Taxonomy" id="245834"/>
    <lineage>
        <taxon>Eukaryota</taxon>
        <taxon>Fungi</taxon>
        <taxon>Dikarya</taxon>
        <taxon>Ascomycota</taxon>
        <taxon>Pezizomycotina</taxon>
        <taxon>Dothideomycetes</taxon>
        <taxon>Dothideomycetidae</taxon>
        <taxon>Mycosphaerellales</taxon>
        <taxon>Teratosphaeriaceae</taxon>
        <taxon>Neohortaea</taxon>
    </lineage>
</organism>
<evidence type="ECO:0000256" key="1">
    <source>
        <dbReference type="ARBA" id="ARBA00001961"/>
    </source>
</evidence>
<dbReference type="PANTHER" id="PTHR10869">
    <property type="entry name" value="PROLYL 4-HYDROXYLASE ALPHA SUBUNIT"/>
    <property type="match status" value="1"/>
</dbReference>
<protein>
    <recommendedName>
        <fullName evidence="7">Prolyl 4-hydroxylase alpha subunit domain-containing protein</fullName>
    </recommendedName>
</protein>
<keyword evidence="9" id="KW-1185">Reference proteome</keyword>
<keyword evidence="2" id="KW-0479">Metal-binding</keyword>
<proteinExistence type="predicted"/>
<dbReference type="FunFam" id="2.60.120.620:FF:000021">
    <property type="entry name" value="WGS project CABT00000000 data, contig 2.8"/>
    <property type="match status" value="1"/>
</dbReference>